<dbReference type="PANTHER" id="PTHR36306:SF1">
    <property type="entry name" value="ALPHA-AMYLASE-RELATED"/>
    <property type="match status" value="1"/>
</dbReference>
<dbReference type="Gene3D" id="2.70.98.10">
    <property type="match status" value="1"/>
</dbReference>
<dbReference type="Proteomes" id="UP000885779">
    <property type="component" value="Unassembled WGS sequence"/>
</dbReference>
<dbReference type="AlphaFoldDB" id="A0A7V4WX32"/>
<gene>
    <name evidence="6" type="ORF">ENK44_15460</name>
</gene>
<dbReference type="InterPro" id="IPR011330">
    <property type="entry name" value="Glyco_hydro/deAcase_b/a-brl"/>
</dbReference>
<reference evidence="6" key="1">
    <citation type="journal article" date="2020" name="mSystems">
        <title>Genome- and Community-Level Interaction Insights into Carbon Utilization and Element Cycling Functions of Hydrothermarchaeota in Hydrothermal Sediment.</title>
        <authorList>
            <person name="Zhou Z."/>
            <person name="Liu Y."/>
            <person name="Xu W."/>
            <person name="Pan J."/>
            <person name="Luo Z.H."/>
            <person name="Li M."/>
        </authorList>
    </citation>
    <scope>NUCLEOTIDE SEQUENCE [LARGE SCALE GENOMIC DNA]</scope>
    <source>
        <strain evidence="6">HyVt-577</strain>
    </source>
</reference>
<feature type="domain" description="Glycoside hydrolase family 57 N-terminal" evidence="3">
    <location>
        <begin position="8"/>
        <end position="270"/>
    </location>
</feature>
<comment type="caution">
    <text evidence="6">The sequence shown here is derived from an EMBL/GenBank/DDBJ whole genome shotgun (WGS) entry which is preliminary data.</text>
</comment>
<dbReference type="InterPro" id="IPR015179">
    <property type="entry name" value="A-amylase/a-glucTrfase_C"/>
</dbReference>
<feature type="domain" description="Alpha-amylase/4-alpha-glucanotransferase central" evidence="4">
    <location>
        <begin position="313"/>
        <end position="392"/>
    </location>
</feature>
<evidence type="ECO:0000313" key="6">
    <source>
        <dbReference type="EMBL" id="HGY57106.1"/>
    </source>
</evidence>
<dbReference type="Pfam" id="PF09094">
    <property type="entry name" value="AmyA-A_glucT_m"/>
    <property type="match status" value="1"/>
</dbReference>
<proteinExistence type="inferred from homology"/>
<dbReference type="InterPro" id="IPR028995">
    <property type="entry name" value="Glyco_hydro_57/38_cen_sf"/>
</dbReference>
<feature type="domain" description="Alpha-amylase/4-alpha-glucanotransferase C-terminal" evidence="5">
    <location>
        <begin position="411"/>
        <end position="700"/>
    </location>
</feature>
<dbReference type="InterPro" id="IPR052046">
    <property type="entry name" value="GH57_Enzymes"/>
</dbReference>
<dbReference type="GO" id="GO:0005975">
    <property type="term" value="P:carbohydrate metabolic process"/>
    <property type="evidence" value="ECO:0007669"/>
    <property type="project" value="InterPro"/>
</dbReference>
<protein>
    <submittedName>
        <fullName evidence="6">DUF1926 domain-containing protein</fullName>
    </submittedName>
</protein>
<keyword evidence="2" id="KW-0119">Carbohydrate metabolism</keyword>
<dbReference type="InterPro" id="IPR014718">
    <property type="entry name" value="GH-type_carb-bd"/>
</dbReference>
<comment type="similarity">
    <text evidence="1">Belongs to the glycosyl hydrolase 57 family.</text>
</comment>
<dbReference type="SUPFAM" id="SSF88688">
    <property type="entry name" value="Families 57/38 glycoside transferase middle domain"/>
    <property type="match status" value="1"/>
</dbReference>
<dbReference type="EMBL" id="DRQG01000144">
    <property type="protein sequence ID" value="HGY57106.1"/>
    <property type="molecule type" value="Genomic_DNA"/>
</dbReference>
<dbReference type="SUPFAM" id="SSF74650">
    <property type="entry name" value="Galactose mutarotase-like"/>
    <property type="match status" value="1"/>
</dbReference>
<dbReference type="InterPro" id="IPR015178">
    <property type="entry name" value="A-amylase/a-glucTrfase_central"/>
</dbReference>
<evidence type="ECO:0000256" key="1">
    <source>
        <dbReference type="ARBA" id="ARBA00006821"/>
    </source>
</evidence>
<dbReference type="InterPro" id="IPR011013">
    <property type="entry name" value="Gal_mutarotase_sf_dom"/>
</dbReference>
<dbReference type="GO" id="GO:0003824">
    <property type="term" value="F:catalytic activity"/>
    <property type="evidence" value="ECO:0007669"/>
    <property type="project" value="InterPro"/>
</dbReference>
<dbReference type="Gene3D" id="3.20.110.20">
    <property type="match status" value="1"/>
</dbReference>
<evidence type="ECO:0000256" key="2">
    <source>
        <dbReference type="ARBA" id="ARBA00023277"/>
    </source>
</evidence>
<dbReference type="CDD" id="cd10793">
    <property type="entry name" value="GH57N_TLGT_like"/>
    <property type="match status" value="1"/>
</dbReference>
<organism evidence="6">
    <name type="scientific">Caldithrix abyssi</name>
    <dbReference type="NCBI Taxonomy" id="187145"/>
    <lineage>
        <taxon>Bacteria</taxon>
        <taxon>Pseudomonadati</taxon>
        <taxon>Calditrichota</taxon>
        <taxon>Calditrichia</taxon>
        <taxon>Calditrichales</taxon>
        <taxon>Calditrichaceae</taxon>
        <taxon>Caldithrix</taxon>
    </lineage>
</organism>
<dbReference type="PANTHER" id="PTHR36306">
    <property type="entry name" value="ALPHA-AMYLASE-RELATED-RELATED"/>
    <property type="match status" value="1"/>
</dbReference>
<evidence type="ECO:0000259" key="4">
    <source>
        <dbReference type="Pfam" id="PF09094"/>
    </source>
</evidence>
<dbReference type="Pfam" id="PF03065">
    <property type="entry name" value="Glyco_hydro_57"/>
    <property type="match status" value="1"/>
</dbReference>
<dbReference type="SUPFAM" id="SSF88713">
    <property type="entry name" value="Glycoside hydrolase/deacetylase"/>
    <property type="match status" value="1"/>
</dbReference>
<accession>A0A7V4WX32</accession>
<evidence type="ECO:0000259" key="3">
    <source>
        <dbReference type="Pfam" id="PF03065"/>
    </source>
</evidence>
<name>A0A7V4WX32_CALAY</name>
<dbReference type="InterPro" id="IPR004300">
    <property type="entry name" value="Glyco_hydro_57_N"/>
</dbReference>
<evidence type="ECO:0000259" key="5">
    <source>
        <dbReference type="Pfam" id="PF09095"/>
    </source>
</evidence>
<dbReference type="Pfam" id="PF09095">
    <property type="entry name" value="AmyA-gluTrfs_C"/>
    <property type="match status" value="1"/>
</dbReference>
<sequence>MKKINFLFGIHNHQPVGNFDFVFEEAYQKSYRPFIEVLRRHPKIRIAIHFSGILLDWIKKHHPDYMPMLRNMVEQGQLEILTGGFYEPILAVIPKADRLGQIKKLTSAVKETFGYEARGMWLAERIWEPTLPSTLDEAGVEYTILDDTHFKYAGLRDEDLNGYYLTEDLCNTVRLFPISKRLRYTIPFEEPQATIDHLRGLASEDGRFIVVFADDGEKFGVWPNTYDHVYTNGWLDRFFSVLEENLDWINIMHFSEAVDRIKPLGRIYLPTASYAEMGEWSLFSRAQQQFVEFEHYLQEQGVSEQNNVFVRGGFWRNFLAKYREVNDMHKKMIYVSKQIWQKPETERKKLHTAMDHVWAAQCNCPYWHGVFGGIYLSHIRDAIYRHLIEAEKELDHLDGVGRKLPRIIVKDINVDGYDEVILESDVLNAYFDLKAGGMLYELDYKPLAKNILDTMTRRHEAYHNQLDRAVTADQQNGETASIHDLVLAKEPDLKSKLHYDFYDRKALIDHFLHPDTNIRDFSAAHYKEEGNFVNSVYRLEDKEETRSGLKIILQRDGHISGQPVRLRKQIAMKKSDGRMTIDYEIINRSNVEIDTVFGVEFNFGLQAGHADDRYYYLQEGKPDDPYLDSTGILENRNFIGLRDDWRGLDISLKSDQSGSIWRFPIETISLSEGGFERVYQSSAVLFNWPLRLKDVWKVKMEMKLGICD</sequence>
<dbReference type="GO" id="GO:0030246">
    <property type="term" value="F:carbohydrate binding"/>
    <property type="evidence" value="ECO:0007669"/>
    <property type="project" value="InterPro"/>
</dbReference>